<name>A0A699J297_TANCI</name>
<gene>
    <name evidence="2" type="ORF">Tci_577748</name>
</gene>
<evidence type="ECO:0000313" key="2">
    <source>
        <dbReference type="EMBL" id="GFA05776.1"/>
    </source>
</evidence>
<accession>A0A699J297</accession>
<feature type="region of interest" description="Disordered" evidence="1">
    <location>
        <begin position="354"/>
        <end position="376"/>
    </location>
</feature>
<reference evidence="2" key="1">
    <citation type="journal article" date="2019" name="Sci. Rep.">
        <title>Draft genome of Tanacetum cinerariifolium, the natural source of mosquito coil.</title>
        <authorList>
            <person name="Yamashiro T."/>
            <person name="Shiraishi A."/>
            <person name="Satake H."/>
            <person name="Nakayama K."/>
        </authorList>
    </citation>
    <scope>NUCLEOTIDE SEQUENCE</scope>
</reference>
<comment type="caution">
    <text evidence="2">The sequence shown here is derived from an EMBL/GenBank/DDBJ whole genome shotgun (WGS) entry which is preliminary data.</text>
</comment>
<evidence type="ECO:0000256" key="1">
    <source>
        <dbReference type="SAM" id="MobiDB-lite"/>
    </source>
</evidence>
<sequence length="376" mass="41826">MGCWGECGVLFWYVQVYCRGRMGEIGIWRESSLGLLDREPEQAPPLPDFVLEPVYPEFMPSKDEVFLGEEQPLPVVVSPTTDSPGYIADSDPEEDPTGYPTDGGDHEDDDGLLAILSPPPSPTPSPLSPWSSPLPQIPLPPLPSYYDPAESRDTIYFLYTSYLLPSSTPPSRTLPLILIPLPTSSPPLLLPSKSHTLDVTEVTLPPRKRLCIALGLRYEVGESSFALTARPTRGFRADYDFVATLDDKIRRDPERDDDRVLMSRQLNMLCRDRRAYAQTARLMESEARLSREAWVQSMDVSDTARAEVMSLRTIVLAQHAEIAGLQAVDHIRQTQLAKALTLLKIMQTQMAALQRRRGLARGPTQPEIPKEAGSSS</sequence>
<feature type="compositionally biased region" description="Pro residues" evidence="1">
    <location>
        <begin position="117"/>
        <end position="127"/>
    </location>
</feature>
<organism evidence="2">
    <name type="scientific">Tanacetum cinerariifolium</name>
    <name type="common">Dalmatian daisy</name>
    <name type="synonym">Chrysanthemum cinerariifolium</name>
    <dbReference type="NCBI Taxonomy" id="118510"/>
    <lineage>
        <taxon>Eukaryota</taxon>
        <taxon>Viridiplantae</taxon>
        <taxon>Streptophyta</taxon>
        <taxon>Embryophyta</taxon>
        <taxon>Tracheophyta</taxon>
        <taxon>Spermatophyta</taxon>
        <taxon>Magnoliopsida</taxon>
        <taxon>eudicotyledons</taxon>
        <taxon>Gunneridae</taxon>
        <taxon>Pentapetalae</taxon>
        <taxon>asterids</taxon>
        <taxon>campanulids</taxon>
        <taxon>Asterales</taxon>
        <taxon>Asteraceae</taxon>
        <taxon>Asteroideae</taxon>
        <taxon>Anthemideae</taxon>
        <taxon>Anthemidinae</taxon>
        <taxon>Tanacetum</taxon>
    </lineage>
</organism>
<feature type="region of interest" description="Disordered" evidence="1">
    <location>
        <begin position="77"/>
        <end position="132"/>
    </location>
</feature>
<protein>
    <submittedName>
        <fullName evidence="2">Uncharacterized protein</fullName>
    </submittedName>
</protein>
<dbReference type="AlphaFoldDB" id="A0A699J297"/>
<proteinExistence type="predicted"/>
<dbReference type="EMBL" id="BKCJ010362427">
    <property type="protein sequence ID" value="GFA05776.1"/>
    <property type="molecule type" value="Genomic_DNA"/>
</dbReference>